<evidence type="ECO:0000313" key="2">
    <source>
        <dbReference type="EMBL" id="KAL0072616.1"/>
    </source>
</evidence>
<protein>
    <submittedName>
        <fullName evidence="2">Uncharacterized protein</fullName>
    </submittedName>
</protein>
<evidence type="ECO:0000256" key="1">
    <source>
        <dbReference type="SAM" id="MobiDB-lite"/>
    </source>
</evidence>
<reference evidence="2 3" key="1">
    <citation type="submission" date="2024-05" db="EMBL/GenBank/DDBJ databases">
        <title>A draft genome resource for the thread blight pathogen Marasmius tenuissimus strain MS-2.</title>
        <authorList>
            <person name="Yulfo-Soto G.E."/>
            <person name="Baruah I.K."/>
            <person name="Amoako-Attah I."/>
            <person name="Bukari Y."/>
            <person name="Meinhardt L.W."/>
            <person name="Bailey B.A."/>
            <person name="Cohen S.P."/>
        </authorList>
    </citation>
    <scope>NUCLEOTIDE SEQUENCE [LARGE SCALE GENOMIC DNA]</scope>
    <source>
        <strain evidence="2 3">MS-2</strain>
    </source>
</reference>
<comment type="caution">
    <text evidence="2">The sequence shown here is derived from an EMBL/GenBank/DDBJ whole genome shotgun (WGS) entry which is preliminary data.</text>
</comment>
<keyword evidence="3" id="KW-1185">Reference proteome</keyword>
<dbReference type="EMBL" id="JBBXMP010000001">
    <property type="protein sequence ID" value="KAL0072616.1"/>
    <property type="molecule type" value="Genomic_DNA"/>
</dbReference>
<name>A0ABR3AGT9_9AGAR</name>
<feature type="compositionally biased region" description="Polar residues" evidence="1">
    <location>
        <begin position="44"/>
        <end position="70"/>
    </location>
</feature>
<proteinExistence type="predicted"/>
<feature type="compositionally biased region" description="Low complexity" evidence="1">
    <location>
        <begin position="87"/>
        <end position="103"/>
    </location>
</feature>
<dbReference type="Proteomes" id="UP001437256">
    <property type="component" value="Unassembled WGS sequence"/>
</dbReference>
<gene>
    <name evidence="2" type="ORF">AAF712_000379</name>
</gene>
<sequence length="427" mass="46922">MNSTTASFPGVKGHIQPHVSNLPRRRPKRAPADNRLTKAMNRGQAVSSSSDNASGKQSTPTSTNKTNYPTDSPFPETSPFPGPSPASQLPSQSTSFSSEDSSSQNNAPSRFDPDEYVVTRETTPSLPHSLALALPKPKGPVQPHAHLMPRRKRCQLSPGEQKKRRRQMWEEGLHTEEVIHGTGVYVAFDVTGMDDLALRDDRQEGKGDEDDHERMKRLERADFAKEVETRHLQGFRRIVKVVRSPEAADTHGIADDGTTLELSIPRDCEKDDGIPCVSTAQLARVATLFQEQHRSELPEAGDEEQKKARVLITVPRIRATDAIALALITCRSFGLLSIPFANASMPVSRAPTRPPSPIALFTHRSDFPLYLLPPVLPADPLSRDGALQLPALALLARTHDLEDLAEPWRGALSSSGVELVNEVMMNM</sequence>
<accession>A0ABR3AGT9</accession>
<evidence type="ECO:0000313" key="3">
    <source>
        <dbReference type="Proteomes" id="UP001437256"/>
    </source>
</evidence>
<feature type="region of interest" description="Disordered" evidence="1">
    <location>
        <begin position="1"/>
        <end position="114"/>
    </location>
</feature>
<organism evidence="2 3">
    <name type="scientific">Marasmius tenuissimus</name>
    <dbReference type="NCBI Taxonomy" id="585030"/>
    <lineage>
        <taxon>Eukaryota</taxon>
        <taxon>Fungi</taxon>
        <taxon>Dikarya</taxon>
        <taxon>Basidiomycota</taxon>
        <taxon>Agaricomycotina</taxon>
        <taxon>Agaricomycetes</taxon>
        <taxon>Agaricomycetidae</taxon>
        <taxon>Agaricales</taxon>
        <taxon>Marasmiineae</taxon>
        <taxon>Marasmiaceae</taxon>
        <taxon>Marasmius</taxon>
    </lineage>
</organism>